<sequence>MEDFYFDEPGRLCLLGILPGALSKTKARLEARTNELKYTLESTEIAQLRQILMNIDNKIELSNDENTAVVEKFREKALSWHLKPEDLQESLQELSTIRLTRQSGLQLGSSLVVRPRTYADAETQTDRNMSIGFFSAVELPTEIFPMNFDGLEYPRVKSSTTKMSKPQEVDNRTGQQPETALLQNPPETNHGEVIPMDRTPSMDRPLTLLRRVSGETIDNIHLSAEEFVIINLEYPEEPFVLRCPCRRLCWKQHPFEQHRALHHFCEFHLEVFGDEIPTERFVFENYSRKVIGMPPSAFSALAMGNEHNLDLTKESETPGSLDVEVNGSNTASDSRDRPILPSDMEAQQSPAVLSELVGDEDKALDNIEVFDGDYYDDCSDEEEDDEIDYLDSEYAPDEQYHMADPIGGRGEGRVFSAPPQTRASRDCCKKTYVSPVESLKRNRSTFEGIETPRFIYTFKTSRLHELKTNF</sequence>
<dbReference type="Proteomes" id="UP000758603">
    <property type="component" value="Unassembled WGS sequence"/>
</dbReference>
<dbReference type="AlphaFoldDB" id="A0A9P8U8K1"/>
<gene>
    <name evidence="2" type="ORF">BKA67DRAFT_664392</name>
</gene>
<comment type="caution">
    <text evidence="2">The sequence shown here is derived from an EMBL/GenBank/DDBJ whole genome shotgun (WGS) entry which is preliminary data.</text>
</comment>
<evidence type="ECO:0000313" key="2">
    <source>
        <dbReference type="EMBL" id="KAH6645289.1"/>
    </source>
</evidence>
<name>A0A9P8U8K1_9PEZI</name>
<evidence type="ECO:0000313" key="3">
    <source>
        <dbReference type="Proteomes" id="UP000758603"/>
    </source>
</evidence>
<reference evidence="2" key="1">
    <citation type="journal article" date="2021" name="Nat. Commun.">
        <title>Genetic determinants of endophytism in the Arabidopsis root mycobiome.</title>
        <authorList>
            <person name="Mesny F."/>
            <person name="Miyauchi S."/>
            <person name="Thiergart T."/>
            <person name="Pickel B."/>
            <person name="Atanasova L."/>
            <person name="Karlsson M."/>
            <person name="Huettel B."/>
            <person name="Barry K.W."/>
            <person name="Haridas S."/>
            <person name="Chen C."/>
            <person name="Bauer D."/>
            <person name="Andreopoulos W."/>
            <person name="Pangilinan J."/>
            <person name="LaButti K."/>
            <person name="Riley R."/>
            <person name="Lipzen A."/>
            <person name="Clum A."/>
            <person name="Drula E."/>
            <person name="Henrissat B."/>
            <person name="Kohler A."/>
            <person name="Grigoriev I.V."/>
            <person name="Martin F.M."/>
            <person name="Hacquard S."/>
        </authorList>
    </citation>
    <scope>NUCLEOTIDE SEQUENCE</scope>
    <source>
        <strain evidence="2">MPI-SDFR-AT-0073</strain>
    </source>
</reference>
<accession>A0A9P8U8K1</accession>
<feature type="region of interest" description="Disordered" evidence="1">
    <location>
        <begin position="403"/>
        <end position="422"/>
    </location>
</feature>
<feature type="region of interest" description="Disordered" evidence="1">
    <location>
        <begin position="158"/>
        <end position="200"/>
    </location>
</feature>
<proteinExistence type="predicted"/>
<feature type="region of interest" description="Disordered" evidence="1">
    <location>
        <begin position="314"/>
        <end position="347"/>
    </location>
</feature>
<dbReference type="EMBL" id="JAGPXC010000011">
    <property type="protein sequence ID" value="KAH6645289.1"/>
    <property type="molecule type" value="Genomic_DNA"/>
</dbReference>
<protein>
    <submittedName>
        <fullName evidence="2">Uncharacterized protein</fullName>
    </submittedName>
</protein>
<keyword evidence="3" id="KW-1185">Reference proteome</keyword>
<feature type="compositionally biased region" description="Polar residues" evidence="1">
    <location>
        <begin position="172"/>
        <end position="187"/>
    </location>
</feature>
<evidence type="ECO:0000256" key="1">
    <source>
        <dbReference type="SAM" id="MobiDB-lite"/>
    </source>
</evidence>
<dbReference type="RefSeq" id="XP_045951803.1">
    <property type="nucleotide sequence ID" value="XM_046108372.1"/>
</dbReference>
<organism evidence="2 3">
    <name type="scientific">Truncatella angustata</name>
    <dbReference type="NCBI Taxonomy" id="152316"/>
    <lineage>
        <taxon>Eukaryota</taxon>
        <taxon>Fungi</taxon>
        <taxon>Dikarya</taxon>
        <taxon>Ascomycota</taxon>
        <taxon>Pezizomycotina</taxon>
        <taxon>Sordariomycetes</taxon>
        <taxon>Xylariomycetidae</taxon>
        <taxon>Amphisphaeriales</taxon>
        <taxon>Sporocadaceae</taxon>
        <taxon>Truncatella</taxon>
    </lineage>
</organism>
<dbReference type="GeneID" id="70137263"/>